<dbReference type="GeneID" id="80349533"/>
<dbReference type="KEGG" id="nwl:NWFMUON74_50930"/>
<name>A0A7G1KR34_9NOCA</name>
<gene>
    <name evidence="1" type="ORF">NWFMUON74_50930</name>
</gene>
<dbReference type="Gene3D" id="1.10.287.1060">
    <property type="entry name" value="ESAT-6-like"/>
    <property type="match status" value="1"/>
</dbReference>
<dbReference type="EMBL" id="AP023396">
    <property type="protein sequence ID" value="BCK57321.1"/>
    <property type="molecule type" value="Genomic_DNA"/>
</dbReference>
<evidence type="ECO:0000313" key="2">
    <source>
        <dbReference type="Proteomes" id="UP000516173"/>
    </source>
</evidence>
<dbReference type="InterPro" id="IPR010310">
    <property type="entry name" value="T7SS_ESAT-6-like"/>
</dbReference>
<dbReference type="AlphaFoldDB" id="A0A7G1KR34"/>
<evidence type="ECO:0000313" key="1">
    <source>
        <dbReference type="EMBL" id="BCK57321.1"/>
    </source>
</evidence>
<dbReference type="SUPFAM" id="SSF140453">
    <property type="entry name" value="EsxAB dimer-like"/>
    <property type="match status" value="1"/>
</dbReference>
<evidence type="ECO:0008006" key="3">
    <source>
        <dbReference type="Google" id="ProtNLM"/>
    </source>
</evidence>
<dbReference type="Proteomes" id="UP000516173">
    <property type="component" value="Chromosome"/>
</dbReference>
<proteinExistence type="predicted"/>
<protein>
    <recommendedName>
        <fullName evidence="3">WXG100 family type VII secretion target</fullName>
    </recommendedName>
</protein>
<keyword evidence="2" id="KW-1185">Reference proteome</keyword>
<dbReference type="InterPro" id="IPR036689">
    <property type="entry name" value="ESAT-6-like_sf"/>
</dbReference>
<dbReference type="NCBIfam" id="TIGR03930">
    <property type="entry name" value="WXG100_ESAT6"/>
    <property type="match status" value="1"/>
</dbReference>
<reference evidence="1 2" key="1">
    <citation type="submission" date="2020-08" db="EMBL/GenBank/DDBJ databases">
        <title>Genome Sequencing of Nocardia wallacei strain FMUON74 and assembly.</title>
        <authorList>
            <person name="Toyokawa M."/>
            <person name="Uesaka K."/>
        </authorList>
    </citation>
    <scope>NUCLEOTIDE SEQUENCE [LARGE SCALE GENOMIC DNA]</scope>
    <source>
        <strain evidence="1 2">FMUON74</strain>
    </source>
</reference>
<sequence>MADTGNSAPASFAVVPDHVRDTGQFVQQTAQALISGLRSADTEVQGLMSTWTGRAADSYSLGWDEARQAAIDVLEALETMAELLGVTIESFTDLENNNTADLTGDGLLDFSTRPAAAPSTTPILDT</sequence>
<dbReference type="RefSeq" id="WP_187684235.1">
    <property type="nucleotide sequence ID" value="NZ_AP023396.1"/>
</dbReference>
<accession>A0A7G1KR34</accession>
<dbReference type="Pfam" id="PF06013">
    <property type="entry name" value="WXG100"/>
    <property type="match status" value="1"/>
</dbReference>
<organism evidence="1 2">
    <name type="scientific">Nocardia wallacei</name>
    <dbReference type="NCBI Taxonomy" id="480035"/>
    <lineage>
        <taxon>Bacteria</taxon>
        <taxon>Bacillati</taxon>
        <taxon>Actinomycetota</taxon>
        <taxon>Actinomycetes</taxon>
        <taxon>Mycobacteriales</taxon>
        <taxon>Nocardiaceae</taxon>
        <taxon>Nocardia</taxon>
    </lineage>
</organism>